<evidence type="ECO:0000256" key="1">
    <source>
        <dbReference type="SAM" id="MobiDB-lite"/>
    </source>
</evidence>
<sequence>MMIDSLSKLVAHDSFVCADGSSNVRGARVGIVLTSPTGNTASRAVRCNFKATNNENDLAVRRAGPETDTARPFAKLDPRRIQLGRSPSWTSLVRRTAELDPRRIQLSRSPSWTSPVRRTAELDQPKPVFASSS</sequence>
<dbReference type="EMBL" id="QGKX02001290">
    <property type="protein sequence ID" value="KAF3538057.1"/>
    <property type="molecule type" value="Genomic_DNA"/>
</dbReference>
<organism evidence="2 3">
    <name type="scientific">Brassica cretica</name>
    <name type="common">Mustard</name>
    <dbReference type="NCBI Taxonomy" id="69181"/>
    <lineage>
        <taxon>Eukaryota</taxon>
        <taxon>Viridiplantae</taxon>
        <taxon>Streptophyta</taxon>
        <taxon>Embryophyta</taxon>
        <taxon>Tracheophyta</taxon>
        <taxon>Spermatophyta</taxon>
        <taxon>Magnoliopsida</taxon>
        <taxon>eudicotyledons</taxon>
        <taxon>Gunneridae</taxon>
        <taxon>Pentapetalae</taxon>
        <taxon>rosids</taxon>
        <taxon>malvids</taxon>
        <taxon>Brassicales</taxon>
        <taxon>Brassicaceae</taxon>
        <taxon>Brassiceae</taxon>
        <taxon>Brassica</taxon>
    </lineage>
</organism>
<comment type="caution">
    <text evidence="2">The sequence shown here is derived from an EMBL/GenBank/DDBJ whole genome shotgun (WGS) entry which is preliminary data.</text>
</comment>
<evidence type="ECO:0000313" key="3">
    <source>
        <dbReference type="Proteomes" id="UP000712600"/>
    </source>
</evidence>
<accession>A0A8S9Q7I9</accession>
<dbReference type="Proteomes" id="UP000712600">
    <property type="component" value="Unassembled WGS sequence"/>
</dbReference>
<proteinExistence type="predicted"/>
<protein>
    <recommendedName>
        <fullName evidence="4">RNase H type-1 domain-containing protein</fullName>
    </recommendedName>
</protein>
<evidence type="ECO:0008006" key="4">
    <source>
        <dbReference type="Google" id="ProtNLM"/>
    </source>
</evidence>
<dbReference type="AlphaFoldDB" id="A0A8S9Q7I9"/>
<name>A0A8S9Q7I9_BRACR</name>
<feature type="compositionally biased region" description="Polar residues" evidence="1">
    <location>
        <begin position="106"/>
        <end position="116"/>
    </location>
</feature>
<gene>
    <name evidence="2" type="ORF">F2Q69_00023013</name>
</gene>
<feature type="region of interest" description="Disordered" evidence="1">
    <location>
        <begin position="106"/>
        <end position="133"/>
    </location>
</feature>
<evidence type="ECO:0000313" key="2">
    <source>
        <dbReference type="EMBL" id="KAF3538057.1"/>
    </source>
</evidence>
<reference evidence="2" key="1">
    <citation type="submission" date="2019-12" db="EMBL/GenBank/DDBJ databases">
        <title>Genome sequencing and annotation of Brassica cretica.</title>
        <authorList>
            <person name="Studholme D.J."/>
            <person name="Sarris P."/>
        </authorList>
    </citation>
    <scope>NUCLEOTIDE SEQUENCE</scope>
    <source>
        <strain evidence="2">PFS-109/04</strain>
        <tissue evidence="2">Leaf</tissue>
    </source>
</reference>